<dbReference type="PANTHER" id="PTHR10953:SF102">
    <property type="entry name" value="ADENYLYLTRANSFERASE AND SULFURTRANSFERASE MOCS3"/>
    <property type="match status" value="1"/>
</dbReference>
<dbReference type="Gene3D" id="3.40.50.720">
    <property type="entry name" value="NAD(P)-binding Rossmann-like Domain"/>
    <property type="match status" value="1"/>
</dbReference>
<keyword evidence="2" id="KW-0808">Transferase</keyword>
<dbReference type="Pfam" id="PF00899">
    <property type="entry name" value="ThiF"/>
    <property type="match status" value="1"/>
</dbReference>
<dbReference type="InterPro" id="IPR035985">
    <property type="entry name" value="Ubiquitin-activating_enz"/>
</dbReference>
<dbReference type="GO" id="GO:0005737">
    <property type="term" value="C:cytoplasm"/>
    <property type="evidence" value="ECO:0007669"/>
    <property type="project" value="TreeGrafter"/>
</dbReference>
<evidence type="ECO:0000259" key="1">
    <source>
        <dbReference type="Pfam" id="PF00899"/>
    </source>
</evidence>
<dbReference type="AlphaFoldDB" id="A0A1W1EK61"/>
<protein>
    <submittedName>
        <fullName evidence="2">Sulfur carrier protein adenylyltransferase ThiF</fullName>
    </submittedName>
</protein>
<feature type="domain" description="THIF-type NAD/FAD binding fold" evidence="1">
    <location>
        <begin position="8"/>
        <end position="211"/>
    </location>
</feature>
<dbReference type="InterPro" id="IPR045886">
    <property type="entry name" value="ThiF/MoeB/HesA"/>
</dbReference>
<dbReference type="SUPFAM" id="SSF69572">
    <property type="entry name" value="Activating enzymes of the ubiquitin-like proteins"/>
    <property type="match status" value="1"/>
</dbReference>
<name>A0A1W1EK61_9ZZZZ</name>
<accession>A0A1W1EK61</accession>
<gene>
    <name evidence="2" type="ORF">MNB_SV-15-1278</name>
</gene>
<dbReference type="GO" id="GO:0004792">
    <property type="term" value="F:thiosulfate-cyanide sulfurtransferase activity"/>
    <property type="evidence" value="ECO:0007669"/>
    <property type="project" value="TreeGrafter"/>
</dbReference>
<dbReference type="PANTHER" id="PTHR10953">
    <property type="entry name" value="UBIQUITIN-ACTIVATING ENZYME E1"/>
    <property type="match status" value="1"/>
</dbReference>
<proteinExistence type="predicted"/>
<keyword evidence="2" id="KW-0548">Nucleotidyltransferase</keyword>
<sequence>MNFNHYFKRQIELWGEERQLSLQDKSIAIIGAGGLGSSLAYALGSSGIGRVDIVDFDRVSLHNIHRQIAFTLNDENEYKAQVVSNVIKSKSPFLKSQAFIMDFEEFSNIDNNRYNLILDATDNLPSREMINHYSKAHNIPWIYASVEEFNGQICFFDKSSFGVFNISNHTPKGISAPMVMQIASTQANMAIRYLVGLEIERDKLHYIYYNSNGELIMQKFSMPIEDK</sequence>
<dbReference type="EMBL" id="FRYL01000034">
    <property type="protein sequence ID" value="SHO81243.1"/>
    <property type="molecule type" value="Genomic_DNA"/>
</dbReference>
<evidence type="ECO:0000313" key="2">
    <source>
        <dbReference type="EMBL" id="SHO81243.1"/>
    </source>
</evidence>
<reference evidence="2" key="1">
    <citation type="submission" date="2016-10" db="EMBL/GenBank/DDBJ databases">
        <authorList>
            <person name="de Groot N.N."/>
        </authorList>
    </citation>
    <scope>NUCLEOTIDE SEQUENCE</scope>
</reference>
<dbReference type="InterPro" id="IPR000594">
    <property type="entry name" value="ThiF_NAD_FAD-bd"/>
</dbReference>
<dbReference type="GO" id="GO:0016779">
    <property type="term" value="F:nucleotidyltransferase activity"/>
    <property type="evidence" value="ECO:0007669"/>
    <property type="project" value="UniProtKB-KW"/>
</dbReference>
<organism evidence="2">
    <name type="scientific">hydrothermal vent metagenome</name>
    <dbReference type="NCBI Taxonomy" id="652676"/>
    <lineage>
        <taxon>unclassified sequences</taxon>
        <taxon>metagenomes</taxon>
        <taxon>ecological metagenomes</taxon>
    </lineage>
</organism>
<dbReference type="GO" id="GO:0008641">
    <property type="term" value="F:ubiquitin-like modifier activating enzyme activity"/>
    <property type="evidence" value="ECO:0007669"/>
    <property type="project" value="InterPro"/>
</dbReference>